<gene>
    <name evidence="1" type="ORF">M8818_006139</name>
</gene>
<keyword evidence="2" id="KW-1185">Reference proteome</keyword>
<sequence length="364" mass="40734">MLSLPLIIPHNDHTTNLLPHLRSPYEDLHAPPTHPHAPHHRRRENAAHAHAQRSPLALLTADEGAITQRKLNITRFGATWIRPPGIGKTLQAETEERIEREEAEAQARREQLLADLQARQEREEMEARMRAEGEGDGGIGERDLDAEVPDAEDVGEDETRDLDDEVPEAEVTYATDLDETNMDETRDLDAEVPEAEERDLDDGVLEAEERDLDDDVPDATEGDITFGTLGDESLLEGSMVENVEEDERAEQERLARLEEEELTGVAREREELGLERDLDDSVPEAGSYEHTDTELEEDTTLDESSIMMNSAPRRQSWRPASRESAGSRRSLRSQGMSSLLGSSILGSSPMLARRGGNMRDNSNR</sequence>
<accession>A0ACC3S730</accession>
<evidence type="ECO:0000313" key="1">
    <source>
        <dbReference type="EMBL" id="KAK8200823.1"/>
    </source>
</evidence>
<dbReference type="EMBL" id="JAMKPW020000038">
    <property type="protein sequence ID" value="KAK8200823.1"/>
    <property type="molecule type" value="Genomic_DNA"/>
</dbReference>
<dbReference type="Proteomes" id="UP001320706">
    <property type="component" value="Unassembled WGS sequence"/>
</dbReference>
<evidence type="ECO:0000313" key="2">
    <source>
        <dbReference type="Proteomes" id="UP001320706"/>
    </source>
</evidence>
<reference evidence="1" key="1">
    <citation type="submission" date="2024-02" db="EMBL/GenBank/DDBJ databases">
        <title>Metagenome Assembled Genome of Zalaria obscura JY119.</title>
        <authorList>
            <person name="Vighnesh L."/>
            <person name="Jagadeeshwari U."/>
            <person name="Venkata Ramana C."/>
            <person name="Sasikala C."/>
        </authorList>
    </citation>
    <scope>NUCLEOTIDE SEQUENCE</scope>
    <source>
        <strain evidence="1">JY119</strain>
    </source>
</reference>
<protein>
    <submittedName>
        <fullName evidence="1">Uncharacterized protein</fullName>
    </submittedName>
</protein>
<name>A0ACC3S730_9PEZI</name>
<organism evidence="1 2">
    <name type="scientific">Zalaria obscura</name>
    <dbReference type="NCBI Taxonomy" id="2024903"/>
    <lineage>
        <taxon>Eukaryota</taxon>
        <taxon>Fungi</taxon>
        <taxon>Dikarya</taxon>
        <taxon>Ascomycota</taxon>
        <taxon>Pezizomycotina</taxon>
        <taxon>Dothideomycetes</taxon>
        <taxon>Dothideomycetidae</taxon>
        <taxon>Dothideales</taxon>
        <taxon>Zalariaceae</taxon>
        <taxon>Zalaria</taxon>
    </lineage>
</organism>
<comment type="caution">
    <text evidence="1">The sequence shown here is derived from an EMBL/GenBank/DDBJ whole genome shotgun (WGS) entry which is preliminary data.</text>
</comment>
<proteinExistence type="predicted"/>